<protein>
    <submittedName>
        <fullName evidence="1">Uncharacterized protein</fullName>
    </submittedName>
</protein>
<evidence type="ECO:0000313" key="1">
    <source>
        <dbReference type="EMBL" id="BBI50486.1"/>
    </source>
</evidence>
<keyword evidence="2" id="KW-1185">Reference proteome</keyword>
<evidence type="ECO:0000313" key="2">
    <source>
        <dbReference type="Proteomes" id="UP000289555"/>
    </source>
</evidence>
<reference evidence="2" key="1">
    <citation type="journal article" date="2019" name="Microbiol. Resour. Announc.">
        <title>Complete Genome Sequence of Halomonas olivaria, a Moderately Halophilic Bacterium Isolated from Olive Processing Effluents, Obtained by Nanopore Sequencing.</title>
        <authorList>
            <person name="Nagata S."/>
            <person name="Ii K.M."/>
            <person name="Tsukimi T."/>
            <person name="Miura M.C."/>
            <person name="Galipon J."/>
            <person name="Arakawa K."/>
        </authorList>
    </citation>
    <scope>NUCLEOTIDE SEQUENCE [LARGE SCALE GENOMIC DNA]</scope>
    <source>
        <strain evidence="2">TYRC17</strain>
    </source>
</reference>
<accession>A0ABN5WU62</accession>
<organism evidence="1 2">
    <name type="scientific">Vreelandella olivaria</name>
    <dbReference type="NCBI Taxonomy" id="390919"/>
    <lineage>
        <taxon>Bacteria</taxon>
        <taxon>Pseudomonadati</taxon>
        <taxon>Pseudomonadota</taxon>
        <taxon>Gammaproteobacteria</taxon>
        <taxon>Oceanospirillales</taxon>
        <taxon>Halomonadaceae</taxon>
        <taxon>Vreelandella</taxon>
    </lineage>
</organism>
<gene>
    <name evidence="1" type="ORF">HORIV_29070</name>
</gene>
<proteinExistence type="predicted"/>
<dbReference type="Proteomes" id="UP000289555">
    <property type="component" value="Chromosome"/>
</dbReference>
<sequence>MGGDGSPAAPADTLLLSRALNGHYWNLVRLGARLDMHERTRPLLEWA</sequence>
<dbReference type="EMBL" id="AP019416">
    <property type="protein sequence ID" value="BBI50486.1"/>
    <property type="molecule type" value="Genomic_DNA"/>
</dbReference>
<name>A0ABN5WU62_9GAMM</name>